<dbReference type="PANTHER" id="PTHR32347">
    <property type="entry name" value="EFFLUX SYSTEM COMPONENT YKNX-RELATED"/>
    <property type="match status" value="1"/>
</dbReference>
<dbReference type="InterPro" id="IPR050465">
    <property type="entry name" value="UPF0194_transport"/>
</dbReference>
<keyword evidence="5" id="KW-0472">Membrane</keyword>
<dbReference type="GO" id="GO:0030313">
    <property type="term" value="C:cell envelope"/>
    <property type="evidence" value="ECO:0007669"/>
    <property type="project" value="UniProtKB-SubCell"/>
</dbReference>
<feature type="transmembrane region" description="Helical" evidence="5">
    <location>
        <begin position="7"/>
        <end position="28"/>
    </location>
</feature>
<proteinExistence type="predicted"/>
<feature type="region of interest" description="Disordered" evidence="4">
    <location>
        <begin position="433"/>
        <end position="514"/>
    </location>
</feature>
<evidence type="ECO:0000256" key="1">
    <source>
        <dbReference type="ARBA" id="ARBA00004196"/>
    </source>
</evidence>
<sequence length="514" mass="55960">MQKNNKLIRIAAIGLAAVILIFVGYRLLKNNKIIHEVLIEVPVQRGDFTGVVFSTGQLLAENSTFIEVPKELSSRNINIFEIQITELVEEGTVVQQGDFVASLDHSTVEELLTNAEENLKKALQSLEDARIDTNINMSNLRDGLLNAKVEVEEKKLVLEQSVYESPAVKRQAALDLERAEQNLLQLQRNYELKETQARNTVLRAQDEVRRNQEIVRDIQNLFQALEIKAPMPGMVIYSYDRMGNKIKAGSSVSPWASIIAELPDLSSMISKTYINEIDISKIKKGQKVKVGVDAFPDKVFDGEVISVANIGQTLPNGDTKVFEVIVKLFGSDPELRPAMTTSNIITVSDQKDVLYIPLESVFRTDSTNYVFTYKSGLVRQIVDLGPENSSHVVVNRGLEEGQIVVMNAPADPESLPLLGTDIYEDLLKKAEEAKKEAAERQQREAEESEADSEGFGQFPGGPGGPGGFQGGQPGQGGPGGQGGFQGGQGAPGGMSAGGQGGRGGERRITPPGSN</sequence>
<dbReference type="Pfam" id="PF25990">
    <property type="entry name" value="Beta-barrel_YknX"/>
    <property type="match status" value="1"/>
</dbReference>
<reference evidence="7" key="1">
    <citation type="submission" date="2022-05" db="EMBL/GenBank/DDBJ databases">
        <authorList>
            <person name="Sun X."/>
        </authorList>
    </citation>
    <scope>NUCLEOTIDE SEQUENCE</scope>
    <source>
        <strain evidence="7">Ai-910</strain>
    </source>
</reference>
<reference evidence="7" key="2">
    <citation type="submission" date="2022-06" db="EMBL/GenBank/DDBJ databases">
        <title>Xiashengella guii gen. nov. sp. nov., a bacterium isolated form anaerobic digestion tank.</title>
        <authorList>
            <person name="Huang H."/>
        </authorList>
    </citation>
    <scope>NUCLEOTIDE SEQUENCE</scope>
    <source>
        <strain evidence="7">Ai-910</strain>
    </source>
</reference>
<feature type="domain" description="YknX-like beta-barrel" evidence="6">
    <location>
        <begin position="271"/>
        <end position="340"/>
    </location>
</feature>
<gene>
    <name evidence="7" type="ORF">M9189_03615</name>
</gene>
<dbReference type="Gene3D" id="2.40.30.170">
    <property type="match status" value="1"/>
</dbReference>
<feature type="compositionally biased region" description="Gly residues" evidence="4">
    <location>
        <begin position="457"/>
        <end position="502"/>
    </location>
</feature>
<dbReference type="KEGG" id="alkq:M9189_03615"/>
<evidence type="ECO:0000256" key="5">
    <source>
        <dbReference type="SAM" id="Phobius"/>
    </source>
</evidence>
<evidence type="ECO:0000256" key="2">
    <source>
        <dbReference type="ARBA" id="ARBA00023054"/>
    </source>
</evidence>
<accession>A0A9J6ZRX4</accession>
<evidence type="ECO:0000259" key="6">
    <source>
        <dbReference type="Pfam" id="PF25990"/>
    </source>
</evidence>
<dbReference type="InterPro" id="IPR058636">
    <property type="entry name" value="Beta-barrel_YknX"/>
</dbReference>
<dbReference type="EMBL" id="CP098400">
    <property type="protein sequence ID" value="URW80439.1"/>
    <property type="molecule type" value="Genomic_DNA"/>
</dbReference>
<evidence type="ECO:0000313" key="7">
    <source>
        <dbReference type="EMBL" id="URW80439.1"/>
    </source>
</evidence>
<keyword evidence="8" id="KW-1185">Reference proteome</keyword>
<evidence type="ECO:0000256" key="4">
    <source>
        <dbReference type="SAM" id="MobiDB-lite"/>
    </source>
</evidence>
<dbReference type="Gene3D" id="2.40.420.20">
    <property type="match status" value="1"/>
</dbReference>
<keyword evidence="5" id="KW-0812">Transmembrane</keyword>
<feature type="compositionally biased region" description="Basic and acidic residues" evidence="4">
    <location>
        <begin position="433"/>
        <end position="445"/>
    </location>
</feature>
<evidence type="ECO:0000313" key="8">
    <source>
        <dbReference type="Proteomes" id="UP001056426"/>
    </source>
</evidence>
<dbReference type="AlphaFoldDB" id="A0A9J6ZRX4"/>
<protein>
    <submittedName>
        <fullName evidence="7">Efflux RND transporter periplasmic adaptor subunit</fullName>
    </submittedName>
</protein>
<dbReference type="Proteomes" id="UP001056426">
    <property type="component" value="Chromosome"/>
</dbReference>
<organism evidence="7 8">
    <name type="scientific">Xiashengella succiniciproducens</name>
    <dbReference type="NCBI Taxonomy" id="2949635"/>
    <lineage>
        <taxon>Bacteria</taxon>
        <taxon>Pseudomonadati</taxon>
        <taxon>Bacteroidota</taxon>
        <taxon>Bacteroidia</taxon>
        <taxon>Marinilabiliales</taxon>
        <taxon>Marinilabiliaceae</taxon>
        <taxon>Xiashengella</taxon>
    </lineage>
</organism>
<feature type="coiled-coil region" evidence="3">
    <location>
        <begin position="105"/>
        <end position="132"/>
    </location>
</feature>
<dbReference type="RefSeq" id="WP_250724642.1">
    <property type="nucleotide sequence ID" value="NZ_CP098400.1"/>
</dbReference>
<feature type="coiled-coil region" evidence="3">
    <location>
        <begin position="169"/>
        <end position="196"/>
    </location>
</feature>
<comment type="subcellular location">
    <subcellularLocation>
        <location evidence="1">Cell envelope</location>
    </subcellularLocation>
</comment>
<name>A0A9J6ZRX4_9BACT</name>
<keyword evidence="2 3" id="KW-0175">Coiled coil</keyword>
<keyword evidence="5" id="KW-1133">Transmembrane helix</keyword>
<evidence type="ECO:0000256" key="3">
    <source>
        <dbReference type="SAM" id="Coils"/>
    </source>
</evidence>